<name>A0AAF3EKQ9_9BILA</name>
<protein>
    <submittedName>
        <fullName evidence="3">Uncharacterized protein</fullName>
    </submittedName>
</protein>
<dbReference type="Proteomes" id="UP000887575">
    <property type="component" value="Unassembled WGS sequence"/>
</dbReference>
<organism evidence="2 3">
    <name type="scientific">Mesorhabditis belari</name>
    <dbReference type="NCBI Taxonomy" id="2138241"/>
    <lineage>
        <taxon>Eukaryota</taxon>
        <taxon>Metazoa</taxon>
        <taxon>Ecdysozoa</taxon>
        <taxon>Nematoda</taxon>
        <taxon>Chromadorea</taxon>
        <taxon>Rhabditida</taxon>
        <taxon>Rhabditina</taxon>
        <taxon>Rhabditomorpha</taxon>
        <taxon>Rhabditoidea</taxon>
        <taxon>Rhabditidae</taxon>
        <taxon>Mesorhabditinae</taxon>
        <taxon>Mesorhabditis</taxon>
    </lineage>
</organism>
<sequence length="110" mass="11948">MASFTYFLLFAVISHVAYSIICSQRLRGSDMGTEEDCGDSCAFCHSITRSGGADDENFEVFGCGCGENSIAKSLKPDDFQDCDGEYESLSVGPEHAYKDEEKCCTSAVCH</sequence>
<feature type="signal peptide" evidence="1">
    <location>
        <begin position="1"/>
        <end position="19"/>
    </location>
</feature>
<keyword evidence="1" id="KW-0732">Signal</keyword>
<dbReference type="WBParaSite" id="MBELARI_LOCUS14596">
    <property type="protein sequence ID" value="MBELARI_LOCUS14596"/>
    <property type="gene ID" value="MBELARI_LOCUS14596"/>
</dbReference>
<evidence type="ECO:0000256" key="1">
    <source>
        <dbReference type="SAM" id="SignalP"/>
    </source>
</evidence>
<reference evidence="3" key="1">
    <citation type="submission" date="2024-02" db="UniProtKB">
        <authorList>
            <consortium name="WormBaseParasite"/>
        </authorList>
    </citation>
    <scope>IDENTIFICATION</scope>
</reference>
<feature type="chain" id="PRO_5042002192" evidence="1">
    <location>
        <begin position="20"/>
        <end position="110"/>
    </location>
</feature>
<proteinExistence type="predicted"/>
<dbReference type="AlphaFoldDB" id="A0AAF3EKQ9"/>
<keyword evidence="2" id="KW-1185">Reference proteome</keyword>
<accession>A0AAF3EKQ9</accession>
<evidence type="ECO:0000313" key="3">
    <source>
        <dbReference type="WBParaSite" id="MBELARI_LOCUS14596"/>
    </source>
</evidence>
<evidence type="ECO:0000313" key="2">
    <source>
        <dbReference type="Proteomes" id="UP000887575"/>
    </source>
</evidence>